<reference evidence="2" key="2">
    <citation type="journal article" date="2014" name="Nat. Commun.">
        <title>The cavefish genome reveals candidate genes for eye loss.</title>
        <authorList>
            <person name="McGaugh S.E."/>
            <person name="Gross J.B."/>
            <person name="Aken B."/>
            <person name="Blin M."/>
            <person name="Borowsky R."/>
            <person name="Chalopin D."/>
            <person name="Hinaux H."/>
            <person name="Jeffery W.R."/>
            <person name="Keene A."/>
            <person name="Ma L."/>
            <person name="Minx P."/>
            <person name="Murphy D."/>
            <person name="O'Quin K.E."/>
            <person name="Retaux S."/>
            <person name="Rohner N."/>
            <person name="Searle S.M."/>
            <person name="Stahl B.A."/>
            <person name="Tabin C."/>
            <person name="Volff J.N."/>
            <person name="Yoshizawa M."/>
            <person name="Warren W.C."/>
        </authorList>
    </citation>
    <scope>NUCLEOTIDE SEQUENCE [LARGE SCALE GENOMIC DNA]</scope>
    <source>
        <strain evidence="2">female</strain>
    </source>
</reference>
<accession>A0A3B1JCU6</accession>
<reference evidence="1" key="4">
    <citation type="submission" date="2025-09" db="UniProtKB">
        <authorList>
            <consortium name="Ensembl"/>
        </authorList>
    </citation>
    <scope>IDENTIFICATION</scope>
</reference>
<dbReference type="Ensembl" id="ENSAMXT00000047925.1">
    <property type="protein sequence ID" value="ENSAMXP00000040073.1"/>
    <property type="gene ID" value="ENSAMXG00000042597.1"/>
</dbReference>
<dbReference type="GeneTree" id="ENSGT00940000164220"/>
<dbReference type="Bgee" id="ENSAMXG00000042597">
    <property type="expression patterns" value="Expressed in olfactory epithelium and 9 other cell types or tissues"/>
</dbReference>
<organism evidence="1 2">
    <name type="scientific">Astyanax mexicanus</name>
    <name type="common">Blind cave fish</name>
    <name type="synonym">Astyanax fasciatus mexicanus</name>
    <dbReference type="NCBI Taxonomy" id="7994"/>
    <lineage>
        <taxon>Eukaryota</taxon>
        <taxon>Metazoa</taxon>
        <taxon>Chordata</taxon>
        <taxon>Craniata</taxon>
        <taxon>Vertebrata</taxon>
        <taxon>Euteleostomi</taxon>
        <taxon>Actinopterygii</taxon>
        <taxon>Neopterygii</taxon>
        <taxon>Teleostei</taxon>
        <taxon>Ostariophysi</taxon>
        <taxon>Characiformes</taxon>
        <taxon>Characoidei</taxon>
        <taxon>Acestrorhamphidae</taxon>
        <taxon>Acestrorhamphinae</taxon>
        <taxon>Astyanax</taxon>
    </lineage>
</organism>
<dbReference type="AlphaFoldDB" id="A0A3B1JCU6"/>
<reference evidence="2" key="1">
    <citation type="submission" date="2013-03" db="EMBL/GenBank/DDBJ databases">
        <authorList>
            <person name="Jeffery W."/>
            <person name="Warren W."/>
            <person name="Wilson R.K."/>
        </authorList>
    </citation>
    <scope>NUCLEOTIDE SEQUENCE</scope>
    <source>
        <strain evidence="2">female</strain>
    </source>
</reference>
<protein>
    <submittedName>
        <fullName evidence="1">Uncharacterized protein</fullName>
    </submittedName>
</protein>
<proteinExistence type="predicted"/>
<dbReference type="Proteomes" id="UP000018467">
    <property type="component" value="Unassembled WGS sequence"/>
</dbReference>
<name>A0A3B1JCU6_ASTMX</name>
<evidence type="ECO:0000313" key="2">
    <source>
        <dbReference type="Proteomes" id="UP000018467"/>
    </source>
</evidence>
<sequence>LDRKDKGEMQKVSTVAECDVILCFCPVVSRAGTDIEAALNKLDNESGNKPVVLVVLIHTLNPEDIVPDSNKSVNRENTLTVDCLFHEDQQLWKCNTNYDAIDKVTEYLKPKVFYSFLCQVYRHDNNDDDDLISDSAEGPLLPKNAEEEDSNNSFCRKWFCCCFGAVC</sequence>
<evidence type="ECO:0000313" key="1">
    <source>
        <dbReference type="Ensembl" id="ENSAMXP00000040073.1"/>
    </source>
</evidence>
<reference evidence="1" key="3">
    <citation type="submission" date="2025-08" db="UniProtKB">
        <authorList>
            <consortium name="Ensembl"/>
        </authorList>
    </citation>
    <scope>IDENTIFICATION</scope>
</reference>
<dbReference type="PANTHER" id="PTHR34488:SF1">
    <property type="entry name" value="SI:CH211-245H14.1-RELATED"/>
    <property type="match status" value="1"/>
</dbReference>
<dbReference type="InParanoid" id="A0A3B1JCU6"/>
<keyword evidence="2" id="KW-1185">Reference proteome</keyword>
<dbReference type="PANTHER" id="PTHR34488">
    <property type="entry name" value="SI:CH211-245H14.1-RELATED"/>
    <property type="match status" value="1"/>
</dbReference>